<feature type="domain" description="IstB-like ATP-binding" evidence="2">
    <location>
        <begin position="62"/>
        <end position="264"/>
    </location>
</feature>
<dbReference type="InterPro" id="IPR002611">
    <property type="entry name" value="IstB_ATP-bd"/>
</dbReference>
<evidence type="ECO:0000313" key="3">
    <source>
        <dbReference type="EMBL" id="QDS35866.1"/>
    </source>
</evidence>
<keyword evidence="3" id="KW-0132">Cell division</keyword>
<protein>
    <submittedName>
        <fullName evidence="3">Cell division protein ZapE</fullName>
    </submittedName>
</protein>
<dbReference type="EMBL" id="CP042161">
    <property type="protein sequence ID" value="QDS35866.1"/>
    <property type="molecule type" value="Genomic_DNA"/>
</dbReference>
<dbReference type="SUPFAM" id="SSF52540">
    <property type="entry name" value="P-loop containing nucleoside triphosphate hydrolases"/>
    <property type="match status" value="1"/>
</dbReference>
<dbReference type="Proteomes" id="UP000317713">
    <property type="component" value="Chromosome"/>
</dbReference>
<evidence type="ECO:0000313" key="4">
    <source>
        <dbReference type="Proteomes" id="UP000317713"/>
    </source>
</evidence>
<dbReference type="InterPro" id="IPR027417">
    <property type="entry name" value="P-loop_NTPase"/>
</dbReference>
<accession>A0A517IAE9</accession>
<dbReference type="GO" id="GO:0051301">
    <property type="term" value="P:cell division"/>
    <property type="evidence" value="ECO:0007669"/>
    <property type="project" value="UniProtKB-KW"/>
</dbReference>
<sequence>MKSLQQVLTQGEQSITRSAEASKPPARQCPHCERLLEPMQIDLFGQKRWGTVTCSCETKAREALEKEKRRREWLTLCHEFTSRDKLLPKATLANYENRMGCTNASKIANNFVDTYSEWQIERPGLGLYFNGSNGLGKTHLLTGIYKALLERKVSAVFLTTYHMFQRFREVAKVDDYEYEKRLLKVLYSCEVLLLDDVGGEVPYDSRAEKLLDVINTRSQKRPIIYSSNFTQAGLEHWMGNQGKRIADRILENAITITLDGESNRGLINDEHHDWLAGRVKGLE</sequence>
<name>A0A517IAE9_BREBE</name>
<proteinExistence type="predicted"/>
<evidence type="ECO:0000256" key="1">
    <source>
        <dbReference type="SAM" id="MobiDB-lite"/>
    </source>
</evidence>
<organism evidence="3 4">
    <name type="scientific">Brevibacillus brevis</name>
    <name type="common">Bacillus brevis</name>
    <dbReference type="NCBI Taxonomy" id="1393"/>
    <lineage>
        <taxon>Bacteria</taxon>
        <taxon>Bacillati</taxon>
        <taxon>Bacillota</taxon>
        <taxon>Bacilli</taxon>
        <taxon>Bacillales</taxon>
        <taxon>Paenibacillaceae</taxon>
        <taxon>Brevibacillus</taxon>
    </lineage>
</organism>
<dbReference type="RefSeq" id="WP_144617481.1">
    <property type="nucleotide sequence ID" value="NZ_CP042161.1"/>
</dbReference>
<feature type="region of interest" description="Disordered" evidence="1">
    <location>
        <begin position="1"/>
        <end position="27"/>
    </location>
</feature>
<dbReference type="AlphaFoldDB" id="A0A517IAE9"/>
<gene>
    <name evidence="3" type="primary">zapE</name>
    <name evidence="3" type="ORF">FPS98_18625</name>
</gene>
<dbReference type="Pfam" id="PF01695">
    <property type="entry name" value="IstB_IS21"/>
    <property type="match status" value="1"/>
</dbReference>
<keyword evidence="3" id="KW-0131">Cell cycle</keyword>
<reference evidence="3 4" key="1">
    <citation type="submission" date="2019-07" db="EMBL/GenBank/DDBJ databases">
        <title>Characterization of Brevibacillus brevis HK544, as a potential biocontrol agent.</title>
        <authorList>
            <person name="Kim H."/>
        </authorList>
    </citation>
    <scope>NUCLEOTIDE SEQUENCE [LARGE SCALE GENOMIC DNA]</scope>
    <source>
        <strain evidence="3 4">HK544</strain>
    </source>
</reference>
<dbReference type="PANTHER" id="PTHR30050:SF4">
    <property type="entry name" value="ATP-BINDING PROTEIN RV3427C IN INSERTION SEQUENCE-RELATED"/>
    <property type="match status" value="1"/>
</dbReference>
<dbReference type="GO" id="GO:0006260">
    <property type="term" value="P:DNA replication"/>
    <property type="evidence" value="ECO:0007669"/>
    <property type="project" value="TreeGrafter"/>
</dbReference>
<dbReference type="Gene3D" id="3.40.50.300">
    <property type="entry name" value="P-loop containing nucleotide triphosphate hydrolases"/>
    <property type="match status" value="1"/>
</dbReference>
<dbReference type="PANTHER" id="PTHR30050">
    <property type="entry name" value="CHROMOSOMAL REPLICATION INITIATOR PROTEIN DNAA"/>
    <property type="match status" value="1"/>
</dbReference>
<feature type="compositionally biased region" description="Polar residues" evidence="1">
    <location>
        <begin position="1"/>
        <end position="19"/>
    </location>
</feature>
<dbReference type="GO" id="GO:0005524">
    <property type="term" value="F:ATP binding"/>
    <property type="evidence" value="ECO:0007669"/>
    <property type="project" value="InterPro"/>
</dbReference>
<evidence type="ECO:0000259" key="2">
    <source>
        <dbReference type="Pfam" id="PF01695"/>
    </source>
</evidence>